<protein>
    <recommendedName>
        <fullName evidence="11">Nodulin-like domain-containing protein</fullName>
    </recommendedName>
</protein>
<feature type="transmembrane region" description="Helical" evidence="6">
    <location>
        <begin position="28"/>
        <end position="52"/>
    </location>
</feature>
<feature type="transmembrane region" description="Helical" evidence="6">
    <location>
        <begin position="187"/>
        <end position="208"/>
    </location>
</feature>
<name>A0AAN7IVR8_QUERU</name>
<evidence type="ECO:0000256" key="3">
    <source>
        <dbReference type="ARBA" id="ARBA00022989"/>
    </source>
</evidence>
<feature type="transmembrane region" description="Helical" evidence="6">
    <location>
        <begin position="228"/>
        <end position="246"/>
    </location>
</feature>
<dbReference type="InterPro" id="IPR010658">
    <property type="entry name" value="Nodulin-like"/>
</dbReference>
<evidence type="ECO:0000256" key="1">
    <source>
        <dbReference type="ARBA" id="ARBA00004141"/>
    </source>
</evidence>
<feature type="transmembrane region" description="Helical" evidence="6">
    <location>
        <begin position="91"/>
        <end position="113"/>
    </location>
</feature>
<keyword evidence="10" id="KW-1185">Reference proteome</keyword>
<feature type="transmembrane region" description="Helical" evidence="6">
    <location>
        <begin position="125"/>
        <end position="146"/>
    </location>
</feature>
<keyword evidence="2 6" id="KW-0812">Transmembrane</keyword>
<evidence type="ECO:0000256" key="2">
    <source>
        <dbReference type="ARBA" id="ARBA00022692"/>
    </source>
</evidence>
<evidence type="ECO:0000256" key="4">
    <source>
        <dbReference type="ARBA" id="ARBA00023136"/>
    </source>
</evidence>
<dbReference type="CDD" id="cd17354">
    <property type="entry name" value="MFS_Mch1p_like"/>
    <property type="match status" value="1"/>
</dbReference>
<evidence type="ECO:0000313" key="10">
    <source>
        <dbReference type="Proteomes" id="UP001324115"/>
    </source>
</evidence>
<dbReference type="PANTHER" id="PTHR21576">
    <property type="entry name" value="UNCHARACTERIZED NODULIN-LIKE PROTEIN"/>
    <property type="match status" value="1"/>
</dbReference>
<dbReference type="Gene3D" id="1.20.1250.20">
    <property type="entry name" value="MFS general substrate transporter like domains"/>
    <property type="match status" value="1"/>
</dbReference>
<accession>A0AAN7IVR8</accession>
<gene>
    <name evidence="9" type="ORF">RGQ29_019418</name>
</gene>
<evidence type="ECO:0000313" key="9">
    <source>
        <dbReference type="EMBL" id="KAK4588417.1"/>
    </source>
</evidence>
<feature type="transmembrane region" description="Helical" evidence="6">
    <location>
        <begin position="158"/>
        <end position="180"/>
    </location>
</feature>
<comment type="subcellular location">
    <subcellularLocation>
        <location evidence="1">Membrane</location>
        <topology evidence="1">Multi-pass membrane protein</topology>
    </subcellularLocation>
</comment>
<evidence type="ECO:0000256" key="6">
    <source>
        <dbReference type="SAM" id="Phobius"/>
    </source>
</evidence>
<dbReference type="EMBL" id="JAXUIC010000005">
    <property type="protein sequence ID" value="KAK4588417.1"/>
    <property type="molecule type" value="Genomic_DNA"/>
</dbReference>
<reference evidence="9 10" key="1">
    <citation type="journal article" date="2023" name="G3 (Bethesda)">
        <title>A haplotype-resolved chromosome-scale genome for Quercus rubra L. provides insights into the genetics of adaptive traits for red oak species.</title>
        <authorList>
            <person name="Kapoor B."/>
            <person name="Jenkins J."/>
            <person name="Schmutz J."/>
            <person name="Zhebentyayeva T."/>
            <person name="Kuelheim C."/>
            <person name="Coggeshall M."/>
            <person name="Heim C."/>
            <person name="Lasky J.R."/>
            <person name="Leites L."/>
            <person name="Islam-Faridi N."/>
            <person name="Romero-Severson J."/>
            <person name="DeLeo V.L."/>
            <person name="Lucas S.M."/>
            <person name="Lazic D."/>
            <person name="Gailing O."/>
            <person name="Carlson J."/>
            <person name="Staton M."/>
        </authorList>
    </citation>
    <scope>NUCLEOTIDE SEQUENCE [LARGE SCALE GENOMIC DNA]</scope>
    <source>
        <strain evidence="9">Pseudo-F2</strain>
    </source>
</reference>
<dbReference type="PANTHER" id="PTHR21576:SF122">
    <property type="entry name" value="MFS TRANSPORTER"/>
    <property type="match status" value="1"/>
</dbReference>
<comment type="caution">
    <text evidence="9">The sequence shown here is derived from an EMBL/GenBank/DDBJ whole genome shotgun (WGS) entry which is preliminary data.</text>
</comment>
<keyword evidence="4 6" id="KW-0472">Membrane</keyword>
<feature type="transmembrane region" description="Helical" evidence="6">
    <location>
        <begin position="418"/>
        <end position="438"/>
    </location>
</feature>
<keyword evidence="3 6" id="KW-1133">Transmembrane helix</keyword>
<evidence type="ECO:0000256" key="5">
    <source>
        <dbReference type="SAM" id="MobiDB-lite"/>
    </source>
</evidence>
<dbReference type="InterPro" id="IPR056555">
    <property type="entry name" value="NFD4_C"/>
</dbReference>
<sequence length="544" mass="60491">MVGAEFRGGGGGWRAMKSFGLHVLLGRWFIAFASLLIMSVSGSTCIFSVYSIDIKSTLGYDQTSLNLVSFFKDLGSNVGVLSGLINEITPPWVVLLSWAIMNLFGYLMIWLSVTGHVAKPKLWQMCLYICIGANSQAFANTGALVTSVMNFPENRGSVIGLLKSFVGISGAILTQLYYAIYVDNSKALILLIAWLPVAVSMVFLRTVWIIRQLDNPKNSNLRFNRIEYVGSACVVILLFLPLVTVLKEESKLWRRKEHPINDPVQVKAVAENPQILEEPVLPPIEAQASERKPDSCFSNIFKPPDRAIDNLGQIGKSLGYPDHSIETFVSLVSIWNYLGRGMSGFASEILLVKYKFPRTLVLSFVLLFSCVGQLLIAFPAPYSIYFASVIIGFCFGAQLPLIFVIISENFGLKYYSTLYNFGAVSSPVGSYILNVIVARRLYDKEALKQLETLGLTRKAGQQLTCTGPHCYRMALIIIILVTLFGFFISIILVLRTRKFYKGDIYKKLREEAKAAASEMASREDDTVPMREREGGASFSPKRTQ</sequence>
<dbReference type="Proteomes" id="UP001324115">
    <property type="component" value="Unassembled WGS sequence"/>
</dbReference>
<evidence type="ECO:0000259" key="8">
    <source>
        <dbReference type="Pfam" id="PF23262"/>
    </source>
</evidence>
<feature type="transmembrane region" description="Helical" evidence="6">
    <location>
        <begin position="360"/>
        <end position="378"/>
    </location>
</feature>
<dbReference type="InterPro" id="IPR036259">
    <property type="entry name" value="MFS_trans_sf"/>
</dbReference>
<proteinExistence type="predicted"/>
<evidence type="ECO:0008006" key="11">
    <source>
        <dbReference type="Google" id="ProtNLM"/>
    </source>
</evidence>
<dbReference type="SUPFAM" id="SSF103473">
    <property type="entry name" value="MFS general substrate transporter"/>
    <property type="match status" value="1"/>
</dbReference>
<organism evidence="9 10">
    <name type="scientific">Quercus rubra</name>
    <name type="common">Northern red oak</name>
    <name type="synonym">Quercus borealis</name>
    <dbReference type="NCBI Taxonomy" id="3512"/>
    <lineage>
        <taxon>Eukaryota</taxon>
        <taxon>Viridiplantae</taxon>
        <taxon>Streptophyta</taxon>
        <taxon>Embryophyta</taxon>
        <taxon>Tracheophyta</taxon>
        <taxon>Spermatophyta</taxon>
        <taxon>Magnoliopsida</taxon>
        <taxon>eudicotyledons</taxon>
        <taxon>Gunneridae</taxon>
        <taxon>Pentapetalae</taxon>
        <taxon>rosids</taxon>
        <taxon>fabids</taxon>
        <taxon>Fagales</taxon>
        <taxon>Fagaceae</taxon>
        <taxon>Quercus</taxon>
    </lineage>
</organism>
<dbReference type="Pfam" id="PF06813">
    <property type="entry name" value="Nodulin-like"/>
    <property type="match status" value="1"/>
</dbReference>
<evidence type="ECO:0000259" key="7">
    <source>
        <dbReference type="Pfam" id="PF06813"/>
    </source>
</evidence>
<feature type="domain" description="Nodulin-like" evidence="7">
    <location>
        <begin position="27"/>
        <end position="252"/>
    </location>
</feature>
<feature type="region of interest" description="Disordered" evidence="5">
    <location>
        <begin position="516"/>
        <end position="544"/>
    </location>
</feature>
<dbReference type="AlphaFoldDB" id="A0AAN7IVR8"/>
<feature type="domain" description="NFD4 C-terminal" evidence="8">
    <location>
        <begin position="308"/>
        <end position="500"/>
    </location>
</feature>
<feature type="transmembrane region" description="Helical" evidence="6">
    <location>
        <begin position="384"/>
        <end position="406"/>
    </location>
</feature>
<dbReference type="GO" id="GO:0016020">
    <property type="term" value="C:membrane"/>
    <property type="evidence" value="ECO:0007669"/>
    <property type="project" value="UniProtKB-SubCell"/>
</dbReference>
<feature type="transmembrane region" description="Helical" evidence="6">
    <location>
        <begin position="473"/>
        <end position="494"/>
    </location>
</feature>
<dbReference type="Pfam" id="PF23262">
    <property type="entry name" value="NFD4_C"/>
    <property type="match status" value="1"/>
</dbReference>
<feature type="compositionally biased region" description="Basic and acidic residues" evidence="5">
    <location>
        <begin position="520"/>
        <end position="534"/>
    </location>
</feature>